<dbReference type="Pfam" id="PF07383">
    <property type="entry name" value="DUF1496"/>
    <property type="match status" value="1"/>
</dbReference>
<dbReference type="KEGG" id="pgb:H744_1c1238"/>
<evidence type="ECO:0000313" key="2">
    <source>
        <dbReference type="Proteomes" id="UP000032303"/>
    </source>
</evidence>
<gene>
    <name evidence="1" type="ORF">H744_1c1238</name>
</gene>
<keyword evidence="2" id="KW-1185">Reference proteome</keyword>
<dbReference type="AlphaFoldDB" id="A0A0C5WJB0"/>
<accession>A0A0C5WJB0</accession>
<organism evidence="1 2">
    <name type="scientific">Photobacterium gaetbulicola Gung47</name>
    <dbReference type="NCBI Taxonomy" id="658445"/>
    <lineage>
        <taxon>Bacteria</taxon>
        <taxon>Pseudomonadati</taxon>
        <taxon>Pseudomonadota</taxon>
        <taxon>Gammaproteobacteria</taxon>
        <taxon>Vibrionales</taxon>
        <taxon>Vibrionaceae</taxon>
        <taxon>Photobacterium</taxon>
    </lineage>
</organism>
<dbReference type="Proteomes" id="UP000032303">
    <property type="component" value="Chromosome 1"/>
</dbReference>
<name>A0A0C5WJB0_9GAMM</name>
<reference evidence="1 2" key="1">
    <citation type="submission" date="2013-05" db="EMBL/GenBank/DDBJ databases">
        <title>Complete genome sequence of the lipase-producing bacterium Photobacterium gaetbulicola Gung47.</title>
        <authorList>
            <person name="Kim Y.-O."/>
        </authorList>
    </citation>
    <scope>NUCLEOTIDE SEQUENCE [LARGE SCALE GENOMIC DNA]</scope>
    <source>
        <strain evidence="1 2">Gung47</strain>
    </source>
</reference>
<dbReference type="EMBL" id="CP005973">
    <property type="protein sequence ID" value="AJR06262.1"/>
    <property type="molecule type" value="Genomic_DNA"/>
</dbReference>
<sequence length="105" mass="11760">MNKWNLVKPGSKQGLFKPSLFTLTLSLLLMLPYSQAVVAKEISVKSQPKVSLEGTFNTQRVCFYEGRSYSLGAVIAIEGVLLECQPEKHFESNGALKWVRIENKV</sequence>
<dbReference type="HOGENOM" id="CLU_177884_0_0_6"/>
<evidence type="ECO:0000313" key="1">
    <source>
        <dbReference type="EMBL" id="AJR06262.1"/>
    </source>
</evidence>
<dbReference type="InterPro" id="IPR009971">
    <property type="entry name" value="DUF1496"/>
</dbReference>
<evidence type="ECO:0008006" key="3">
    <source>
        <dbReference type="Google" id="ProtNLM"/>
    </source>
</evidence>
<dbReference type="PATRIC" id="fig|658445.3.peg.1341"/>
<protein>
    <recommendedName>
        <fullName evidence="3">DUF1496 domain-containing protein</fullName>
    </recommendedName>
</protein>
<proteinExistence type="predicted"/>